<organism evidence="3 4">
    <name type="scientific">Desulfosoma caldarium</name>
    <dbReference type="NCBI Taxonomy" id="610254"/>
    <lineage>
        <taxon>Bacteria</taxon>
        <taxon>Pseudomonadati</taxon>
        <taxon>Thermodesulfobacteriota</taxon>
        <taxon>Syntrophobacteria</taxon>
        <taxon>Syntrophobacterales</taxon>
        <taxon>Syntrophobacteraceae</taxon>
        <taxon>Desulfosoma</taxon>
    </lineage>
</organism>
<keyword evidence="3" id="KW-0540">Nuclease</keyword>
<dbReference type="Gene3D" id="3.40.50.300">
    <property type="entry name" value="P-loop containing nucleotide triphosphate hydrolases"/>
    <property type="match status" value="2"/>
</dbReference>
<feature type="coiled-coil region" evidence="1">
    <location>
        <begin position="940"/>
        <end position="1032"/>
    </location>
</feature>
<comment type="caution">
    <text evidence="3">The sequence shown here is derived from an EMBL/GenBank/DDBJ whole genome shotgun (WGS) entry which is preliminary data.</text>
</comment>
<dbReference type="Pfam" id="PF13476">
    <property type="entry name" value="AAA_23"/>
    <property type="match status" value="1"/>
</dbReference>
<feature type="coiled-coil region" evidence="1">
    <location>
        <begin position="604"/>
        <end position="638"/>
    </location>
</feature>
<dbReference type="GO" id="GO:0006302">
    <property type="term" value="P:double-strand break repair"/>
    <property type="evidence" value="ECO:0007669"/>
    <property type="project" value="InterPro"/>
</dbReference>
<dbReference type="GO" id="GO:0004527">
    <property type="term" value="F:exonuclease activity"/>
    <property type="evidence" value="ECO:0007669"/>
    <property type="project" value="UniProtKB-KW"/>
</dbReference>
<protein>
    <submittedName>
        <fullName evidence="3">Exonuclease SbcC</fullName>
    </submittedName>
</protein>
<dbReference type="Pfam" id="PF13558">
    <property type="entry name" value="SbcC_Walker_B"/>
    <property type="match status" value="1"/>
</dbReference>
<feature type="coiled-coil region" evidence="1">
    <location>
        <begin position="173"/>
        <end position="386"/>
    </location>
</feature>
<dbReference type="InterPro" id="IPR038729">
    <property type="entry name" value="Rad50/SbcC_AAA"/>
</dbReference>
<dbReference type="GO" id="GO:0016887">
    <property type="term" value="F:ATP hydrolysis activity"/>
    <property type="evidence" value="ECO:0007669"/>
    <property type="project" value="InterPro"/>
</dbReference>
<keyword evidence="3" id="KW-0269">Exonuclease</keyword>
<dbReference type="PANTHER" id="PTHR32114">
    <property type="entry name" value="ABC TRANSPORTER ABCH.3"/>
    <property type="match status" value="1"/>
</dbReference>
<evidence type="ECO:0000313" key="4">
    <source>
        <dbReference type="Proteomes" id="UP000276223"/>
    </source>
</evidence>
<feature type="coiled-coil region" evidence="1">
    <location>
        <begin position="417"/>
        <end position="472"/>
    </location>
</feature>
<keyword evidence="4" id="KW-1185">Reference proteome</keyword>
<sequence>MKILRLRFKNISSLRGEWDIRFDAPPLSDTGLFAITGPNGAGKSSILDAITLGLYGETARLRHPERDITSWLEEESYAEVTFQVAEKVYRSRWWARQGPNGLLGPEMSLSLVNGTEKLLEDRVLRVRSRLSELTGLDFKRFCRSVLLAQGQFAAFLNALESERAEILEMIMGAEVAQDLAQELQHRTAAARERLLQLQERAASYPLVDRERQRELEQQRSERRAELDDLQAEMAQLEERKRRLETVERLHQELQQAQENLSAAEAQDQAAQQALQHMEALRGNEPVMEALRRFMTLEETRQGLQSRMDHLRQKSAEERKTLQELQNRWAMARSSLEEAQQQYAARLPDLEHAARKDREIQRHEQRLQEALARSMELERAHRDALARQDQIKAHLEETSARATSLAEKLDQDRTDAALAKDMVKIQELLERLARLREEEDSLAAQLPEAQKSLEKVATDLERARARHQRMQAKAGRAVLKKESLKQEIRALIGDKTPENLKEDIKKRKRYLSAYKKLLSISRRFHQQGLATDMEKAREKLRARRAKTLAALEEALAHIRLYEADITWRESFQRVSSERAMLQEGKPCPLCGSPTHPFVTEGLPDFSELHGRIDALQDRITALKAELSNMDTESIQLEKKAQAASQIHEEWQEVCRKAGLNVDLAEPHTLEETLRGLQEGLRHARSVLRSSRFKRWRVAWVDWTLRRRLRASSRDEEKRRRLEETYREHQEAVMKIQRSLEQLRGDAQAVAGDLQRFLPAYGERLPEKGQETPLLQRLHRRRLSYERAAQEQRDLAERIPSLKSQLEAIALNLARLEKEKEAAGMQVESLQSTLASMKAEREAIYLGRDAEAEQRSLEENLQRWSREQEELQGRMEELQQSLQATAKELLALETELQTSQKTYEALRKELEDSVRLIGLDSVTTALAAFKLLKDEPAFRDRVAHARENLTKARALVDAAQQAISAVGPVLEEGASAQELAERILDRHKRIESLQQELHDLEARLDRFHQSIQEHRELLQAVEDQERLLGELAAEEKAFREVQSAEAREKVRRAMLERLMEQANTHLELLSGRYRLRPMKDNGFGLVVEDLMHQRSQRSVRTLSGGETFVVSLSLALGLADLAAQHRKIESLFLDEGFGTLDEETLYRVIAALRRLQSNGKMVGIISHVKRLAEEIPTQIQVEREPGGMSRITVLP</sequence>
<dbReference type="Proteomes" id="UP000276223">
    <property type="component" value="Unassembled WGS sequence"/>
</dbReference>
<name>A0A3N1UQT1_9BACT</name>
<feature type="coiled-coil region" evidence="1">
    <location>
        <begin position="710"/>
        <end position="744"/>
    </location>
</feature>
<accession>A0A3N1UQT1</accession>
<dbReference type="RefSeq" id="WP_123289950.1">
    <property type="nucleotide sequence ID" value="NZ_RJVA01000011.1"/>
</dbReference>
<dbReference type="EMBL" id="RJVA01000011">
    <property type="protein sequence ID" value="ROQ93445.1"/>
    <property type="molecule type" value="Genomic_DNA"/>
</dbReference>
<keyword evidence="3" id="KW-0378">Hydrolase</keyword>
<gene>
    <name evidence="3" type="ORF">EDC27_1464</name>
</gene>
<reference evidence="3 4" key="1">
    <citation type="submission" date="2018-11" db="EMBL/GenBank/DDBJ databases">
        <title>Genomic Encyclopedia of Type Strains, Phase IV (KMG-IV): sequencing the most valuable type-strain genomes for metagenomic binning, comparative biology and taxonomic classification.</title>
        <authorList>
            <person name="Goeker M."/>
        </authorList>
    </citation>
    <scope>NUCLEOTIDE SEQUENCE [LARGE SCALE GENOMIC DNA]</scope>
    <source>
        <strain evidence="3 4">DSM 22027</strain>
    </source>
</reference>
<feature type="coiled-coil region" evidence="1">
    <location>
        <begin position="797"/>
        <end position="914"/>
    </location>
</feature>
<dbReference type="OrthoDB" id="9795626at2"/>
<proteinExistence type="predicted"/>
<feature type="domain" description="Rad50/SbcC-type AAA" evidence="2">
    <location>
        <begin position="5"/>
        <end position="239"/>
    </location>
</feature>
<dbReference type="SUPFAM" id="SSF52540">
    <property type="entry name" value="P-loop containing nucleoside triphosphate hydrolases"/>
    <property type="match status" value="1"/>
</dbReference>
<evidence type="ECO:0000259" key="2">
    <source>
        <dbReference type="Pfam" id="PF13476"/>
    </source>
</evidence>
<dbReference type="AlphaFoldDB" id="A0A3N1UQT1"/>
<evidence type="ECO:0000256" key="1">
    <source>
        <dbReference type="SAM" id="Coils"/>
    </source>
</evidence>
<dbReference type="InterPro" id="IPR027417">
    <property type="entry name" value="P-loop_NTPase"/>
</dbReference>
<dbReference type="PANTHER" id="PTHR32114:SF2">
    <property type="entry name" value="ABC TRANSPORTER ABCH.3"/>
    <property type="match status" value="1"/>
</dbReference>
<keyword evidence="1" id="KW-0175">Coiled coil</keyword>
<evidence type="ECO:0000313" key="3">
    <source>
        <dbReference type="EMBL" id="ROQ93445.1"/>
    </source>
</evidence>